<dbReference type="NCBIfam" id="TIGR02008">
    <property type="entry name" value="fdx_plant"/>
    <property type="match status" value="1"/>
</dbReference>
<dbReference type="InterPro" id="IPR012675">
    <property type="entry name" value="Beta-grasp_dom_sf"/>
</dbReference>
<keyword evidence="6 8" id="KW-0408">Iron</keyword>
<reference evidence="10" key="1">
    <citation type="submission" date="2021-01" db="EMBL/GenBank/DDBJ databases">
        <authorList>
            <person name="Corre E."/>
            <person name="Pelletier E."/>
            <person name="Niang G."/>
            <person name="Scheremetjew M."/>
            <person name="Finn R."/>
            <person name="Kale V."/>
            <person name="Holt S."/>
            <person name="Cochrane G."/>
            <person name="Meng A."/>
            <person name="Brown T."/>
            <person name="Cohen L."/>
        </authorList>
    </citation>
    <scope>NUCLEOTIDE SEQUENCE</scope>
    <source>
        <strain evidence="10">CCMP2222</strain>
    </source>
</reference>
<dbReference type="Gene3D" id="3.10.20.30">
    <property type="match status" value="1"/>
</dbReference>
<dbReference type="GO" id="GO:0022900">
    <property type="term" value="P:electron transport chain"/>
    <property type="evidence" value="ECO:0007669"/>
    <property type="project" value="InterPro"/>
</dbReference>
<evidence type="ECO:0000259" key="9">
    <source>
        <dbReference type="PROSITE" id="PS51085"/>
    </source>
</evidence>
<dbReference type="InterPro" id="IPR006058">
    <property type="entry name" value="2Fe2S_fd_BS"/>
</dbReference>
<organism evidence="10">
    <name type="scientific">Alexandrium andersonii</name>
    <dbReference type="NCBI Taxonomy" id="327968"/>
    <lineage>
        <taxon>Eukaryota</taxon>
        <taxon>Sar</taxon>
        <taxon>Alveolata</taxon>
        <taxon>Dinophyceae</taxon>
        <taxon>Gonyaulacales</taxon>
        <taxon>Pyrocystaceae</taxon>
        <taxon>Alexandrium</taxon>
    </lineage>
</organism>
<dbReference type="CDD" id="cd00207">
    <property type="entry name" value="fer2"/>
    <property type="match status" value="1"/>
</dbReference>
<evidence type="ECO:0000256" key="2">
    <source>
        <dbReference type="ARBA" id="ARBA00022448"/>
    </source>
</evidence>
<evidence type="ECO:0000256" key="4">
    <source>
        <dbReference type="ARBA" id="ARBA00022723"/>
    </source>
</evidence>
<dbReference type="GO" id="GO:0051537">
    <property type="term" value="F:2 iron, 2 sulfur cluster binding"/>
    <property type="evidence" value="ECO:0007669"/>
    <property type="project" value="UniProtKB-KW"/>
</dbReference>
<dbReference type="PROSITE" id="PS00197">
    <property type="entry name" value="2FE2S_FER_1"/>
    <property type="match status" value="1"/>
</dbReference>
<evidence type="ECO:0000256" key="3">
    <source>
        <dbReference type="ARBA" id="ARBA00022714"/>
    </source>
</evidence>
<protein>
    <recommendedName>
        <fullName evidence="8">Ferredoxin</fullName>
    </recommendedName>
</protein>
<name>A0A7S2F1N6_9DINO</name>
<keyword evidence="4 8" id="KW-0479">Metal-binding</keyword>
<dbReference type="AlphaFoldDB" id="A0A7S2F1N6"/>
<evidence type="ECO:0000256" key="5">
    <source>
        <dbReference type="ARBA" id="ARBA00022982"/>
    </source>
</evidence>
<comment type="similarity">
    <text evidence="1 8">Belongs to the 2Fe2S plant-type ferredoxin family.</text>
</comment>
<dbReference type="InterPro" id="IPR036010">
    <property type="entry name" value="2Fe-2S_ferredoxin-like_sf"/>
</dbReference>
<dbReference type="PANTHER" id="PTHR43112:SF3">
    <property type="entry name" value="FERREDOXIN-2, CHLOROPLASTIC"/>
    <property type="match status" value="1"/>
</dbReference>
<evidence type="ECO:0000256" key="8">
    <source>
        <dbReference type="RuleBase" id="RU364001"/>
    </source>
</evidence>
<keyword evidence="3 8" id="KW-0001">2Fe-2S</keyword>
<dbReference type="GO" id="GO:0009055">
    <property type="term" value="F:electron transfer activity"/>
    <property type="evidence" value="ECO:0007669"/>
    <property type="project" value="InterPro"/>
</dbReference>
<dbReference type="GO" id="GO:0046872">
    <property type="term" value="F:metal ion binding"/>
    <property type="evidence" value="ECO:0007669"/>
    <property type="project" value="UniProtKB-KW"/>
</dbReference>
<evidence type="ECO:0000313" key="10">
    <source>
        <dbReference type="EMBL" id="CAD9368046.1"/>
    </source>
</evidence>
<keyword evidence="2 8" id="KW-0813">Transport</keyword>
<dbReference type="PANTHER" id="PTHR43112">
    <property type="entry name" value="FERREDOXIN"/>
    <property type="match status" value="1"/>
</dbReference>
<dbReference type="PROSITE" id="PS51085">
    <property type="entry name" value="2FE2S_FER_2"/>
    <property type="match status" value="1"/>
</dbReference>
<dbReference type="EMBL" id="HBGQ01007308">
    <property type="protein sequence ID" value="CAD9368046.1"/>
    <property type="molecule type" value="Transcribed_RNA"/>
</dbReference>
<feature type="domain" description="2Fe-2S ferredoxin-type" evidence="9">
    <location>
        <begin position="66"/>
        <end position="156"/>
    </location>
</feature>
<evidence type="ECO:0000256" key="1">
    <source>
        <dbReference type="ARBA" id="ARBA00007874"/>
    </source>
</evidence>
<keyword evidence="7 8" id="KW-0411">Iron-sulfur</keyword>
<gene>
    <name evidence="10" type="ORF">AAND1436_LOCUS3661</name>
</gene>
<dbReference type="InterPro" id="IPR001041">
    <property type="entry name" value="2Fe-2S_ferredoxin-type"/>
</dbReference>
<keyword evidence="5 8" id="KW-0249">Electron transport</keyword>
<evidence type="ECO:0000256" key="6">
    <source>
        <dbReference type="ARBA" id="ARBA00023004"/>
    </source>
</evidence>
<accession>A0A7S2F1N6</accession>
<dbReference type="SUPFAM" id="SSF54292">
    <property type="entry name" value="2Fe-2S ferredoxin-like"/>
    <property type="match status" value="1"/>
</dbReference>
<dbReference type="InterPro" id="IPR010241">
    <property type="entry name" value="Fd_pln"/>
</dbReference>
<comment type="cofactor">
    <cofactor evidence="8">
        <name>[2Fe-2S] cluster</name>
        <dbReference type="ChEBI" id="CHEBI:190135"/>
    </cofactor>
    <text evidence="8">Binds 1 [2Fe-2S] cluster.</text>
</comment>
<dbReference type="Pfam" id="PF00111">
    <property type="entry name" value="Fer2"/>
    <property type="match status" value="1"/>
</dbReference>
<comment type="function">
    <text evidence="8">Ferredoxins are iron-sulfur proteins that transfer electrons in a wide variety of metabolic reactions.</text>
</comment>
<sequence length="190" mass="19992">MASAALAALVSRPARQGGAGLSFLAARRCLARPAGGGRAAFGAASAGVGMAPAHRSRRLGGLARRYKVTLETPSGEETFECPEGTFILDQAEDLGIELPYSCRTGQCSICTGKVLEGTIDQSSQTFLTEEQVSEDYCLTCVTSPTSDCRVRTHCDNDVTPIKVTAEDIAEATDLGLFDSDGEESEEAAMF</sequence>
<evidence type="ECO:0000256" key="7">
    <source>
        <dbReference type="ARBA" id="ARBA00023014"/>
    </source>
</evidence>
<proteinExistence type="inferred from homology"/>